<reference evidence="2 3" key="2">
    <citation type="journal article" date="2014" name="FEMS Microbiol. Lett.">
        <title>Draft genomic DNA sequence of the facultatively methylotrophic bacterium Acidomonas methanolica type strain MB58.</title>
        <authorList>
            <person name="Higashiura N."/>
            <person name="Hadano H."/>
            <person name="Hirakawa H."/>
            <person name="Matsutani M."/>
            <person name="Takabe S."/>
            <person name="Matsushita K."/>
            <person name="Azuma Y."/>
        </authorList>
    </citation>
    <scope>NUCLEOTIDE SEQUENCE [LARGE SCALE GENOMIC DNA]</scope>
    <source>
        <strain evidence="2 3">MB58</strain>
    </source>
</reference>
<dbReference type="Gene3D" id="3.30.160.150">
    <property type="entry name" value="Lipoprotein like domain"/>
    <property type="match status" value="1"/>
</dbReference>
<dbReference type="AlphaFoldDB" id="A0A023D764"/>
<organism evidence="2 3">
    <name type="scientific">Acidomonas methanolica NBRC 104435</name>
    <dbReference type="NCBI Taxonomy" id="1231351"/>
    <lineage>
        <taxon>Bacteria</taxon>
        <taxon>Pseudomonadati</taxon>
        <taxon>Pseudomonadota</taxon>
        <taxon>Alphaproteobacteria</taxon>
        <taxon>Acetobacterales</taxon>
        <taxon>Acetobacteraceae</taxon>
        <taxon>Acidomonas</taxon>
    </lineage>
</organism>
<evidence type="ECO:0000313" key="3">
    <source>
        <dbReference type="Proteomes" id="UP000019760"/>
    </source>
</evidence>
<accession>A0A023D764</accession>
<dbReference type="RefSeq" id="WP_042060462.1">
    <property type="nucleotide sequence ID" value="NZ_BAND01000093.1"/>
</dbReference>
<dbReference type="EMBL" id="BAND01000093">
    <property type="protein sequence ID" value="GAJ29988.1"/>
    <property type="molecule type" value="Genomic_DNA"/>
</dbReference>
<dbReference type="Proteomes" id="UP000019760">
    <property type="component" value="Unassembled WGS sequence"/>
</dbReference>
<protein>
    <recommendedName>
        <fullName evidence="4">Lipoprotein</fullName>
    </recommendedName>
</protein>
<name>A0A023D764_ACIMT</name>
<evidence type="ECO:0000256" key="1">
    <source>
        <dbReference type="SAM" id="MobiDB-lite"/>
    </source>
</evidence>
<gene>
    <name evidence="2" type="ORF">Amme_093_012</name>
</gene>
<evidence type="ECO:0000313" key="2">
    <source>
        <dbReference type="EMBL" id="GAJ29988.1"/>
    </source>
</evidence>
<sequence>MRRALPLLLLLGGCGFQPLYGQQGSGVDAAQQLQDVYVANIPGRAGQELRLALQETLGGASQQAPEGYTLRVAPGFGAQSIDIHPDNTSGRMRETGSAHWQLYTVADIPVLLAEGDASTLDGINTQYEQYFALTLNHETAQGRVAKTLATDIAQQVAVWFRSHVKPAQANMQDRASYFDPNGMPTANGQPTQKAGPDGVPAAATGRDGSPLGLSAP</sequence>
<proteinExistence type="predicted"/>
<reference evidence="3" key="1">
    <citation type="journal article" date="2014" name="FEMS Microbiol. Lett.">
        <title>Draft Genomic DNA Sequence of the Facultatively Methylotrophic Bacterium Acidomonas methanolica type strain MB58.</title>
        <authorList>
            <person name="Higashiura N."/>
            <person name="Hadano H."/>
            <person name="Hirakawa H."/>
            <person name="Matsutani M."/>
            <person name="Takabe S."/>
            <person name="Matsushita K."/>
            <person name="Azuma Y."/>
        </authorList>
    </citation>
    <scope>NUCLEOTIDE SEQUENCE [LARGE SCALE GENOMIC DNA]</scope>
    <source>
        <strain evidence="3">MB58</strain>
    </source>
</reference>
<dbReference type="OrthoDB" id="8480109at2"/>
<keyword evidence="3" id="KW-1185">Reference proteome</keyword>
<evidence type="ECO:0008006" key="4">
    <source>
        <dbReference type="Google" id="ProtNLM"/>
    </source>
</evidence>
<feature type="region of interest" description="Disordered" evidence="1">
    <location>
        <begin position="174"/>
        <end position="216"/>
    </location>
</feature>
<comment type="caution">
    <text evidence="2">The sequence shown here is derived from an EMBL/GenBank/DDBJ whole genome shotgun (WGS) entry which is preliminary data.</text>
</comment>